<comment type="caution">
    <text evidence="1">The sequence shown here is derived from an EMBL/GenBank/DDBJ whole genome shotgun (WGS) entry which is preliminary data.</text>
</comment>
<dbReference type="SUPFAM" id="SSF53474">
    <property type="entry name" value="alpha/beta-Hydrolases"/>
    <property type="match status" value="1"/>
</dbReference>
<reference evidence="1" key="2">
    <citation type="submission" date="2023-01" db="EMBL/GenBank/DDBJ databases">
        <authorList>
            <person name="Sun Q."/>
            <person name="Evtushenko L."/>
        </authorList>
    </citation>
    <scope>NUCLEOTIDE SEQUENCE</scope>
    <source>
        <strain evidence="1">VKM Ac-1321</strain>
    </source>
</reference>
<dbReference type="Gene3D" id="3.40.50.1820">
    <property type="entry name" value="alpha/beta hydrolase"/>
    <property type="match status" value="1"/>
</dbReference>
<dbReference type="InterPro" id="IPR029058">
    <property type="entry name" value="AB_hydrolase_fold"/>
</dbReference>
<reference evidence="1" key="1">
    <citation type="journal article" date="2014" name="Int. J. Syst. Evol. Microbiol.">
        <title>Complete genome sequence of Corynebacterium casei LMG S-19264T (=DSM 44701T), isolated from a smear-ripened cheese.</title>
        <authorList>
            <consortium name="US DOE Joint Genome Institute (JGI-PGF)"/>
            <person name="Walter F."/>
            <person name="Albersmeier A."/>
            <person name="Kalinowski J."/>
            <person name="Ruckert C."/>
        </authorList>
    </citation>
    <scope>NUCLEOTIDE SEQUENCE</scope>
    <source>
        <strain evidence="1">VKM Ac-1321</strain>
    </source>
</reference>
<keyword evidence="2" id="KW-1185">Reference proteome</keyword>
<evidence type="ECO:0000313" key="1">
    <source>
        <dbReference type="EMBL" id="GLK98423.1"/>
    </source>
</evidence>
<dbReference type="Proteomes" id="UP001143480">
    <property type="component" value="Unassembled WGS sequence"/>
</dbReference>
<proteinExistence type="predicted"/>
<gene>
    <name evidence="1" type="ORF">GCM10017581_001640</name>
</gene>
<dbReference type="RefSeq" id="WP_261963896.1">
    <property type="nucleotide sequence ID" value="NZ_BAAAXA010000003.1"/>
</dbReference>
<accession>A0A9W6NIQ7</accession>
<dbReference type="AlphaFoldDB" id="A0A9W6NIQ7"/>
<dbReference type="EMBL" id="BSFP01000001">
    <property type="protein sequence ID" value="GLK98423.1"/>
    <property type="molecule type" value="Genomic_DNA"/>
</dbReference>
<evidence type="ECO:0008006" key="3">
    <source>
        <dbReference type="Google" id="ProtNLM"/>
    </source>
</evidence>
<evidence type="ECO:0000313" key="2">
    <source>
        <dbReference type="Proteomes" id="UP001143480"/>
    </source>
</evidence>
<sequence>MTTIEQEFIGVASPALGRADAGGHPLQGNYYTPAGRSPRTAFIAAHYNVDFSEHYMATRMAERGYGFLGWNTRFRGAEHLFTLDHALAEIGVGVQLLRDRGVETVVLLGNSGGGSLMAAYHSQSREPNIRPPYGRTKVFEPALHLPPGDLMVFLAAHPGRPEWITRTMDPSVLDEADPNSVDPDPGLNMYDPRHGSSFSDEFLTRYRAAQIERNHRLTAWCKEQLDAARDKPARDRIFTMARTWADPRYVDAGIDPSKRPTPLCYFGDPRRANYGVMGVGMVNTMRTWLTMFSLTESDCVAAPHLARMDLPTLVIQPDADSGVFPSDAQGLYDGAATADKEFVTLPGDHYFVEPADARDTVADTIAGWLSGRAS</sequence>
<organism evidence="1 2">
    <name type="scientific">Dactylosporangium matsuzakiense</name>
    <dbReference type="NCBI Taxonomy" id="53360"/>
    <lineage>
        <taxon>Bacteria</taxon>
        <taxon>Bacillati</taxon>
        <taxon>Actinomycetota</taxon>
        <taxon>Actinomycetes</taxon>
        <taxon>Micromonosporales</taxon>
        <taxon>Micromonosporaceae</taxon>
        <taxon>Dactylosporangium</taxon>
    </lineage>
</organism>
<protein>
    <recommendedName>
        <fullName evidence="3">Alpha/beta hydrolase</fullName>
    </recommendedName>
</protein>
<name>A0A9W6NIQ7_9ACTN</name>